<comment type="caution">
    <text evidence="9">The sequence shown here is derived from an EMBL/GenBank/DDBJ whole genome shotgun (WGS) entry which is preliminary data.</text>
</comment>
<dbReference type="FunFam" id="1.10.630.10:FF:000007">
    <property type="entry name" value="Cytochrome P450 76C4"/>
    <property type="match status" value="1"/>
</dbReference>
<keyword evidence="6 8" id="KW-0503">Monooxygenase</keyword>
<dbReference type="Pfam" id="PF00067">
    <property type="entry name" value="p450"/>
    <property type="match status" value="1"/>
</dbReference>
<keyword evidence="2 7" id="KW-0349">Heme</keyword>
<accession>A0A2P6R0U9</accession>
<dbReference type="EC" id="1.14.14.83" evidence="9"/>
<dbReference type="InterPro" id="IPR036396">
    <property type="entry name" value="Cyt_P450_sf"/>
</dbReference>
<dbReference type="PRINTS" id="PR00385">
    <property type="entry name" value="P450"/>
</dbReference>
<evidence type="ECO:0000256" key="1">
    <source>
        <dbReference type="ARBA" id="ARBA00010617"/>
    </source>
</evidence>
<keyword evidence="3 7" id="KW-0479">Metal-binding</keyword>
<dbReference type="PANTHER" id="PTHR47950:SF4">
    <property type="entry name" value="GERANIOL 8-HYDROXYLASE-LIKE"/>
    <property type="match status" value="1"/>
</dbReference>
<reference evidence="9 10" key="1">
    <citation type="journal article" date="2018" name="Nat. Genet.">
        <title>The Rosa genome provides new insights in the design of modern roses.</title>
        <authorList>
            <person name="Bendahmane M."/>
        </authorList>
    </citation>
    <scope>NUCLEOTIDE SEQUENCE [LARGE SCALE GENOMIC DNA]</scope>
    <source>
        <strain evidence="10">cv. Old Blush</strain>
    </source>
</reference>
<dbReference type="InterPro" id="IPR002401">
    <property type="entry name" value="Cyt_P450_E_grp-I"/>
</dbReference>
<keyword evidence="4 8" id="KW-0560">Oxidoreductase</keyword>
<gene>
    <name evidence="9" type="ORF">RchiOBHm_Chr4g0431641</name>
</gene>
<evidence type="ECO:0000313" key="9">
    <source>
        <dbReference type="EMBL" id="PRQ40028.1"/>
    </source>
</evidence>
<dbReference type="GO" id="GO:0102811">
    <property type="term" value="F:geraniol 10-hydroxylase activity"/>
    <property type="evidence" value="ECO:0007669"/>
    <property type="project" value="UniProtKB-EC"/>
</dbReference>
<protein>
    <submittedName>
        <fullName evidence="9">Putative geraniol 8-hydroxylase</fullName>
        <ecNumber evidence="9">1.14.14.83</ecNumber>
    </submittedName>
</protein>
<comment type="cofactor">
    <cofactor evidence="7">
        <name>heme</name>
        <dbReference type="ChEBI" id="CHEBI:30413"/>
    </cofactor>
</comment>
<evidence type="ECO:0000256" key="3">
    <source>
        <dbReference type="ARBA" id="ARBA00022723"/>
    </source>
</evidence>
<keyword evidence="5 7" id="KW-0408">Iron</keyword>
<comment type="similarity">
    <text evidence="1 8">Belongs to the cytochrome P450 family.</text>
</comment>
<evidence type="ECO:0000256" key="7">
    <source>
        <dbReference type="PIRSR" id="PIRSR602401-1"/>
    </source>
</evidence>
<dbReference type="Gramene" id="PRQ40028">
    <property type="protein sequence ID" value="PRQ40028"/>
    <property type="gene ID" value="RchiOBHm_Chr4g0431641"/>
</dbReference>
<evidence type="ECO:0000256" key="6">
    <source>
        <dbReference type="ARBA" id="ARBA00023033"/>
    </source>
</evidence>
<dbReference type="EMBL" id="PDCK01000042">
    <property type="protein sequence ID" value="PRQ40028.1"/>
    <property type="molecule type" value="Genomic_DNA"/>
</dbReference>
<dbReference type="GO" id="GO:0020037">
    <property type="term" value="F:heme binding"/>
    <property type="evidence" value="ECO:0007669"/>
    <property type="project" value="InterPro"/>
</dbReference>
<dbReference type="Gene3D" id="1.10.630.10">
    <property type="entry name" value="Cytochrome P450"/>
    <property type="match status" value="1"/>
</dbReference>
<dbReference type="AlphaFoldDB" id="A0A2P6R0U9"/>
<evidence type="ECO:0000313" key="10">
    <source>
        <dbReference type="Proteomes" id="UP000238479"/>
    </source>
</evidence>
<organism evidence="9 10">
    <name type="scientific">Rosa chinensis</name>
    <name type="common">China rose</name>
    <dbReference type="NCBI Taxonomy" id="74649"/>
    <lineage>
        <taxon>Eukaryota</taxon>
        <taxon>Viridiplantae</taxon>
        <taxon>Streptophyta</taxon>
        <taxon>Embryophyta</taxon>
        <taxon>Tracheophyta</taxon>
        <taxon>Spermatophyta</taxon>
        <taxon>Magnoliopsida</taxon>
        <taxon>eudicotyledons</taxon>
        <taxon>Gunneridae</taxon>
        <taxon>Pentapetalae</taxon>
        <taxon>rosids</taxon>
        <taxon>fabids</taxon>
        <taxon>Rosales</taxon>
        <taxon>Rosaceae</taxon>
        <taxon>Rosoideae</taxon>
        <taxon>Rosoideae incertae sedis</taxon>
        <taxon>Rosa</taxon>
    </lineage>
</organism>
<dbReference type="PRINTS" id="PR00463">
    <property type="entry name" value="EP450I"/>
</dbReference>
<dbReference type="PROSITE" id="PS00086">
    <property type="entry name" value="CYTOCHROME_P450"/>
    <property type="match status" value="1"/>
</dbReference>
<dbReference type="InterPro" id="IPR017972">
    <property type="entry name" value="Cyt_P450_CS"/>
</dbReference>
<proteinExistence type="inferred from homology"/>
<feature type="binding site" description="axial binding residue" evidence="7">
    <location>
        <position position="462"/>
    </location>
    <ligand>
        <name>heme</name>
        <dbReference type="ChEBI" id="CHEBI:30413"/>
    </ligand>
    <ligandPart>
        <name>Fe</name>
        <dbReference type="ChEBI" id="CHEBI:18248"/>
    </ligandPart>
</feature>
<sequence>MDFLNCLIGLCFAWITSQVFYHFARRSKAIPRKLLPPGPKPFPLVGNLFELGDKPHLSLTNLSKRYGPIISLQLGRLTTVVISSPTLAKEILRTHDQVFYNRPIRDATHACKHNEYSMAWIPVSARWRNLRKICNLKLFSPKVLDANQANRRVKVQKLINNVNESMRAGEAVDIGRAAFTTALNLLSQTIFSVDLADPSSEAARKFKETVWGVLEETGKPNLADYFPLLRKLDPQGVRRRLTYHHQKMIEIFDRMIHQRQESRKGDNYITTNDMLETLLNISKEKMEDIDMLETQHLFLPVSIIDRMGYGFWSLLLDLFAAGTDTSSATLEWAMAELLRNPKILSKAQAELQQVIGKGKVVEESDIARLPYLQAIIKETFRVHPTAPLLLPRKAEANIEIGGYVIPKGAQVLINVWAIGRDPITWENPNLFKPERFLGLENQIDVVGKNFELIPFGGGRRICPGLPLAIRMLHLMLGSLINCFDWNLEDGVVPETMNMAEKFGLTLQMAQPLRAVPKKL</sequence>
<evidence type="ECO:0000256" key="5">
    <source>
        <dbReference type="ARBA" id="ARBA00023004"/>
    </source>
</evidence>
<dbReference type="GO" id="GO:0005506">
    <property type="term" value="F:iron ion binding"/>
    <property type="evidence" value="ECO:0007669"/>
    <property type="project" value="InterPro"/>
</dbReference>
<evidence type="ECO:0000256" key="2">
    <source>
        <dbReference type="ARBA" id="ARBA00022617"/>
    </source>
</evidence>
<dbReference type="PANTHER" id="PTHR47950">
    <property type="entry name" value="CYTOCHROME P450, FAMILY 76, SUBFAMILY C, POLYPEPTIDE 5-RELATED"/>
    <property type="match status" value="1"/>
</dbReference>
<evidence type="ECO:0000256" key="4">
    <source>
        <dbReference type="ARBA" id="ARBA00023002"/>
    </source>
</evidence>
<evidence type="ECO:0000256" key="8">
    <source>
        <dbReference type="RuleBase" id="RU000461"/>
    </source>
</evidence>
<dbReference type="STRING" id="74649.A0A2P6R0U9"/>
<name>A0A2P6R0U9_ROSCH</name>
<keyword evidence="10" id="KW-1185">Reference proteome</keyword>
<dbReference type="CDD" id="cd11073">
    <property type="entry name" value="CYP76-like"/>
    <property type="match status" value="1"/>
</dbReference>
<dbReference type="OMA" id="WRQKKIF"/>
<dbReference type="InterPro" id="IPR001128">
    <property type="entry name" value="Cyt_P450"/>
</dbReference>
<dbReference type="Proteomes" id="UP000238479">
    <property type="component" value="Chromosome 4"/>
</dbReference>
<dbReference type="SUPFAM" id="SSF48264">
    <property type="entry name" value="Cytochrome P450"/>
    <property type="match status" value="1"/>
</dbReference>